<sequence>MTSQDRLARRVEWALSRVRYSNGYADTANQVVEALSDLFPGEVEAARRIQALEDELREVRQDLAWARLRRP</sequence>
<proteinExistence type="predicted"/>
<organism evidence="2 3">
    <name type="scientific">Mycobacteroides abscessus subsp. abscessus</name>
    <dbReference type="NCBI Taxonomy" id="1185650"/>
    <lineage>
        <taxon>Bacteria</taxon>
        <taxon>Bacillati</taxon>
        <taxon>Actinomycetota</taxon>
        <taxon>Actinomycetes</taxon>
        <taxon>Mycobacteriales</taxon>
        <taxon>Mycobacteriaceae</taxon>
        <taxon>Mycobacteroides</taxon>
        <taxon>Mycobacteroides abscessus</taxon>
    </lineage>
</organism>
<gene>
    <name evidence="2" type="ORF">SAMEA2070301_01295</name>
</gene>
<evidence type="ECO:0000313" key="2">
    <source>
        <dbReference type="EMBL" id="SIA51953.1"/>
    </source>
</evidence>
<name>A0AB38CVK9_9MYCO</name>
<protein>
    <submittedName>
        <fullName evidence="2">Uncharacterized protein</fullName>
    </submittedName>
</protein>
<evidence type="ECO:0000256" key="1">
    <source>
        <dbReference type="SAM" id="Coils"/>
    </source>
</evidence>
<dbReference type="Proteomes" id="UP000185210">
    <property type="component" value="Unassembled WGS sequence"/>
</dbReference>
<feature type="coiled-coil region" evidence="1">
    <location>
        <begin position="42"/>
        <end position="69"/>
    </location>
</feature>
<dbReference type="EMBL" id="FSHM01000002">
    <property type="protein sequence ID" value="SIA51953.1"/>
    <property type="molecule type" value="Genomic_DNA"/>
</dbReference>
<accession>A0AB38CVK9</accession>
<evidence type="ECO:0000313" key="3">
    <source>
        <dbReference type="Proteomes" id="UP000185210"/>
    </source>
</evidence>
<reference evidence="2 3" key="1">
    <citation type="submission" date="2016-11" db="EMBL/GenBank/DDBJ databases">
        <authorList>
            <consortium name="Pathogen Informatics"/>
        </authorList>
    </citation>
    <scope>NUCLEOTIDE SEQUENCE [LARGE SCALE GENOMIC DNA]</scope>
    <source>
        <strain evidence="2 3">104</strain>
    </source>
</reference>
<comment type="caution">
    <text evidence="2">The sequence shown here is derived from an EMBL/GenBank/DDBJ whole genome shotgun (WGS) entry which is preliminary data.</text>
</comment>
<dbReference type="AlphaFoldDB" id="A0AB38CVK9"/>
<keyword evidence="1" id="KW-0175">Coiled coil</keyword>